<protein>
    <recommendedName>
        <fullName evidence="1">C2 domain-containing protein</fullName>
    </recommendedName>
</protein>
<dbReference type="PANTHER" id="PTHR32246">
    <property type="entry name" value="INGRESSION PROTEIN FIC1"/>
    <property type="match status" value="1"/>
</dbReference>
<evidence type="ECO:0000259" key="1">
    <source>
        <dbReference type="PROSITE" id="PS50004"/>
    </source>
</evidence>
<dbReference type="CDD" id="cd04051">
    <property type="entry name" value="C2_SRC2_like"/>
    <property type="match status" value="1"/>
</dbReference>
<name>A0A438C0I6_VITVI</name>
<dbReference type="SMART" id="SM00239">
    <property type="entry name" value="C2"/>
    <property type="match status" value="1"/>
</dbReference>
<evidence type="ECO:0000313" key="2">
    <source>
        <dbReference type="EMBL" id="RVW16446.1"/>
    </source>
</evidence>
<dbReference type="PROSITE" id="PS50004">
    <property type="entry name" value="C2"/>
    <property type="match status" value="1"/>
</dbReference>
<reference evidence="2 3" key="1">
    <citation type="journal article" date="2018" name="PLoS Genet.">
        <title>Population sequencing reveals clonal diversity and ancestral inbreeding in the grapevine cultivar Chardonnay.</title>
        <authorList>
            <person name="Roach M.J."/>
            <person name="Johnson D.L."/>
            <person name="Bohlmann J."/>
            <person name="van Vuuren H.J."/>
            <person name="Jones S.J."/>
            <person name="Pretorius I.S."/>
            <person name="Schmidt S.A."/>
            <person name="Borneman A.R."/>
        </authorList>
    </citation>
    <scope>NUCLEOTIDE SEQUENCE [LARGE SCALE GENOMIC DNA]</scope>
    <source>
        <strain evidence="3">cv. Chardonnay</strain>
        <tissue evidence="2">Leaf</tissue>
    </source>
</reference>
<organism evidence="2 3">
    <name type="scientific">Vitis vinifera</name>
    <name type="common">Grape</name>
    <dbReference type="NCBI Taxonomy" id="29760"/>
    <lineage>
        <taxon>Eukaryota</taxon>
        <taxon>Viridiplantae</taxon>
        <taxon>Streptophyta</taxon>
        <taxon>Embryophyta</taxon>
        <taxon>Tracheophyta</taxon>
        <taxon>Spermatophyta</taxon>
        <taxon>Magnoliopsida</taxon>
        <taxon>eudicotyledons</taxon>
        <taxon>Gunneridae</taxon>
        <taxon>Pentapetalae</taxon>
        <taxon>rosids</taxon>
        <taxon>Vitales</taxon>
        <taxon>Vitaceae</taxon>
        <taxon>Viteae</taxon>
        <taxon>Vitis</taxon>
    </lineage>
</organism>
<dbReference type="Pfam" id="PF00168">
    <property type="entry name" value="C2"/>
    <property type="match status" value="1"/>
</dbReference>
<proteinExistence type="predicted"/>
<dbReference type="GO" id="GO:0006952">
    <property type="term" value="P:defense response"/>
    <property type="evidence" value="ECO:0007669"/>
    <property type="project" value="InterPro"/>
</dbReference>
<dbReference type="InterPro" id="IPR000008">
    <property type="entry name" value="C2_dom"/>
</dbReference>
<dbReference type="AlphaFoldDB" id="A0A438C0I6"/>
<dbReference type="Gene3D" id="2.60.40.150">
    <property type="entry name" value="C2 domain"/>
    <property type="match status" value="1"/>
</dbReference>
<dbReference type="Proteomes" id="UP000288805">
    <property type="component" value="Unassembled WGS sequence"/>
</dbReference>
<accession>A0A438C0I6</accession>
<feature type="domain" description="C2" evidence="1">
    <location>
        <begin position="1"/>
        <end position="128"/>
    </location>
</feature>
<evidence type="ECO:0000313" key="3">
    <source>
        <dbReference type="Proteomes" id="UP000288805"/>
    </source>
</evidence>
<dbReference type="InterPro" id="IPR035892">
    <property type="entry name" value="C2_domain_sf"/>
</dbReference>
<comment type="caution">
    <text evidence="2">The sequence shown here is derived from an EMBL/GenBank/DDBJ whole genome shotgun (WGS) entry which is preliminary data.</text>
</comment>
<gene>
    <name evidence="2" type="ORF">CK203_067833</name>
</gene>
<dbReference type="SUPFAM" id="SSF49562">
    <property type="entry name" value="C2 domain (Calcium/lipid-binding domain, CaLB)"/>
    <property type="match status" value="1"/>
</dbReference>
<dbReference type="InterPro" id="IPR044750">
    <property type="entry name" value="C2_SRC2/BAP"/>
</dbReference>
<sequence>MFDPNRQPFVIEITIVSAEGLKNTSTFFSKRIRPFITLTTAPPTPYKPTGADKQSQVYMTRVDDEGGINPTWGDKFRLPMEATFFSHRYSAIYLHIYTKRLMKGKIQLGWCQIPAGDILEGFSPAGTLRHLSYRLRDRDGTRGHGIVNVAVRLEGSFPVFQQRPADPGHTQLPAVDPSQMAIGIPVTLFPGSVVPLGGGCRGGKRPTSGREGREVGNDVIEQNQWFECRL</sequence>
<dbReference type="EMBL" id="QGNW01002589">
    <property type="protein sequence ID" value="RVW16446.1"/>
    <property type="molecule type" value="Genomic_DNA"/>
</dbReference>
<dbReference type="PANTHER" id="PTHR32246:SF66">
    <property type="entry name" value="C2 DOMAIN-CONTAINING PROTEIN"/>
    <property type="match status" value="1"/>
</dbReference>